<dbReference type="Pfam" id="PF00169">
    <property type="entry name" value="PH"/>
    <property type="match status" value="1"/>
</dbReference>
<dbReference type="InterPro" id="IPR011993">
    <property type="entry name" value="PH-like_dom_sf"/>
</dbReference>
<dbReference type="EMBL" id="HBEA01011737">
    <property type="protein sequence ID" value="CAD8259462.1"/>
    <property type="molecule type" value="Transcribed_RNA"/>
</dbReference>
<evidence type="ECO:0000313" key="2">
    <source>
        <dbReference type="EMBL" id="CAD8259461.1"/>
    </source>
</evidence>
<organism evidence="2">
    <name type="scientific">Pinguiococcus pyrenoidosus</name>
    <dbReference type="NCBI Taxonomy" id="172671"/>
    <lineage>
        <taxon>Eukaryota</taxon>
        <taxon>Sar</taxon>
        <taxon>Stramenopiles</taxon>
        <taxon>Ochrophyta</taxon>
        <taxon>Pinguiophyceae</taxon>
        <taxon>Pinguiochrysidales</taxon>
        <taxon>Pinguiochrysidaceae</taxon>
        <taxon>Pinguiococcus</taxon>
    </lineage>
</organism>
<dbReference type="AlphaFoldDB" id="A0A6U0VHQ2"/>
<name>A0A6U0VHQ2_9STRA</name>
<dbReference type="EMBL" id="HBEA01011736">
    <property type="protein sequence ID" value="CAD8259461.1"/>
    <property type="molecule type" value="Transcribed_RNA"/>
</dbReference>
<evidence type="ECO:0000313" key="3">
    <source>
        <dbReference type="EMBL" id="CAD8259462.1"/>
    </source>
</evidence>
<dbReference type="Gene3D" id="2.30.29.30">
    <property type="entry name" value="Pleckstrin-homology domain (PH domain)/Phosphotyrosine-binding domain (PTB)"/>
    <property type="match status" value="1"/>
</dbReference>
<evidence type="ECO:0000259" key="1">
    <source>
        <dbReference type="PROSITE" id="PS50003"/>
    </source>
</evidence>
<reference evidence="2" key="1">
    <citation type="submission" date="2021-01" db="EMBL/GenBank/DDBJ databases">
        <authorList>
            <person name="Corre E."/>
            <person name="Pelletier E."/>
            <person name="Niang G."/>
            <person name="Scheremetjew M."/>
            <person name="Finn R."/>
            <person name="Kale V."/>
            <person name="Holt S."/>
            <person name="Cochrane G."/>
            <person name="Meng A."/>
            <person name="Brown T."/>
            <person name="Cohen L."/>
        </authorList>
    </citation>
    <scope>NUCLEOTIDE SEQUENCE</scope>
    <source>
        <strain evidence="2">CCMP2078</strain>
    </source>
</reference>
<feature type="domain" description="PH" evidence="1">
    <location>
        <begin position="23"/>
        <end position="124"/>
    </location>
</feature>
<protein>
    <recommendedName>
        <fullName evidence="1">PH domain-containing protein</fullName>
    </recommendedName>
</protein>
<dbReference type="InterPro" id="IPR001849">
    <property type="entry name" value="PH_domain"/>
</dbReference>
<gene>
    <name evidence="2" type="ORF">PPYR1160_LOCUS8963</name>
    <name evidence="3" type="ORF">PPYR1160_LOCUS8964</name>
</gene>
<dbReference type="PROSITE" id="PS50003">
    <property type="entry name" value="PH_DOMAIN"/>
    <property type="match status" value="1"/>
</dbReference>
<dbReference type="SMART" id="SM00233">
    <property type="entry name" value="PH"/>
    <property type="match status" value="1"/>
</dbReference>
<proteinExistence type="predicted"/>
<sequence length="141" mass="15950">MTEMKSEDPGAMGIQCDLMVPGRLRKAGVLSKLGGVRDGAGGNWRTRWCVLEDDFFWYEDEGALLSGQAPKGRIRLDTWFAMPVDAPNPDNLFVLHAIPRSLKLKANSKEEMREWVDALNFHGRMEPHLRLAFQRACNSHP</sequence>
<dbReference type="CDD" id="cd00821">
    <property type="entry name" value="PH"/>
    <property type="match status" value="1"/>
</dbReference>
<dbReference type="SUPFAM" id="SSF50729">
    <property type="entry name" value="PH domain-like"/>
    <property type="match status" value="1"/>
</dbReference>
<accession>A0A6U0VHQ2</accession>